<comment type="caution">
    <text evidence="1">The sequence shown here is derived from an EMBL/GenBank/DDBJ whole genome shotgun (WGS) entry which is preliminary data.</text>
</comment>
<dbReference type="AlphaFoldDB" id="A0A401HAQ5"/>
<sequence>MVEGTIVVIDIDRFEEKTRMLGLDPYRPNRFTALLTNLVEELAVSWRAIVVYGLDRERGTEEAVIEIPLTKPEEVEDDLVRVAREMCEARAPVTIVAIEGLVGPGKPVDRRLAYTGSPDRARARRILEKLKRRGGGVVYVDGRIVWKCRGSE</sequence>
<evidence type="ECO:0000313" key="2">
    <source>
        <dbReference type="Proteomes" id="UP000291213"/>
    </source>
</evidence>
<protein>
    <submittedName>
        <fullName evidence="1">Uncharacterized protein</fullName>
    </submittedName>
</protein>
<dbReference type="EMBL" id="BDMD01000075">
    <property type="protein sequence ID" value="GBF09546.1"/>
    <property type="molecule type" value="Genomic_DNA"/>
</dbReference>
<name>A0A401HAQ5_AERPX</name>
<organism evidence="1 2">
    <name type="scientific">Aeropyrum pernix</name>
    <dbReference type="NCBI Taxonomy" id="56636"/>
    <lineage>
        <taxon>Archaea</taxon>
        <taxon>Thermoproteota</taxon>
        <taxon>Thermoprotei</taxon>
        <taxon>Desulfurococcales</taxon>
        <taxon>Desulfurococcaceae</taxon>
        <taxon>Aeropyrum</taxon>
    </lineage>
</organism>
<accession>A0A401HAQ5</accession>
<reference evidence="1 2" key="1">
    <citation type="submission" date="2017-02" db="EMBL/GenBank/DDBJ databases">
        <title>isolation and characterization of a novel temperate virus Aeropyrum globular virus 1 infecting hyperthermophilic archaeon Aeropyrum.</title>
        <authorList>
            <person name="Yumiya M."/>
            <person name="Yoshida T."/>
            <person name="Sako Y."/>
        </authorList>
    </citation>
    <scope>NUCLEOTIDE SEQUENCE [LARGE SCALE GENOMIC DNA]</scope>
    <source>
        <strain evidence="1 2">YK1-12-2013</strain>
    </source>
</reference>
<proteinExistence type="predicted"/>
<gene>
    <name evidence="1" type="ORF">apy_12710</name>
</gene>
<evidence type="ECO:0000313" key="1">
    <source>
        <dbReference type="EMBL" id="GBF09546.1"/>
    </source>
</evidence>
<dbReference type="Proteomes" id="UP000291213">
    <property type="component" value="Unassembled WGS sequence"/>
</dbReference>